<dbReference type="KEGG" id="lby:Lbys_0208"/>
<reference evidence="1 2" key="2">
    <citation type="journal article" date="2011" name="Stand. Genomic Sci.">
        <title>Complete genome sequence of Leadbetterella byssophila type strain (4M15).</title>
        <authorList>
            <person name="Abt B."/>
            <person name="Teshima H."/>
            <person name="Lucas S."/>
            <person name="Lapidus A."/>
            <person name="Del Rio T.G."/>
            <person name="Nolan M."/>
            <person name="Tice H."/>
            <person name="Cheng J.F."/>
            <person name="Pitluck S."/>
            <person name="Liolios K."/>
            <person name="Pagani I."/>
            <person name="Ivanova N."/>
            <person name="Mavromatis K."/>
            <person name="Pati A."/>
            <person name="Tapia R."/>
            <person name="Han C."/>
            <person name="Goodwin L."/>
            <person name="Chen A."/>
            <person name="Palaniappan K."/>
            <person name="Land M."/>
            <person name="Hauser L."/>
            <person name="Chang Y.J."/>
            <person name="Jeffries C.D."/>
            <person name="Rohde M."/>
            <person name="Goker M."/>
            <person name="Tindall B.J."/>
            <person name="Detter J.C."/>
            <person name="Woyke T."/>
            <person name="Bristow J."/>
            <person name="Eisen J.A."/>
            <person name="Markowitz V."/>
            <person name="Hugenholtz P."/>
            <person name="Klenk H.P."/>
            <person name="Kyrpides N.C."/>
        </authorList>
    </citation>
    <scope>NUCLEOTIDE SEQUENCE [LARGE SCALE GENOMIC DNA]</scope>
    <source>
        <strain evidence="2">DSM 17132 / JCM 16389 / KACC 11308 / NBRC 106382 / 4M15</strain>
    </source>
</reference>
<sequence length="95" mass="11234">MQISNTPSDTKISSTIVLENNLDSLQEKRRDRLIIENSLFFYYSINEFNRYVSKLEKRDAVIARTPFIDEMKNALVLKNFPFCHSVLEIDSFTFY</sequence>
<dbReference type="Proteomes" id="UP000007435">
    <property type="component" value="Chromosome"/>
</dbReference>
<evidence type="ECO:0000313" key="2">
    <source>
        <dbReference type="Proteomes" id="UP000007435"/>
    </source>
</evidence>
<organism evidence="1 2">
    <name type="scientific">Leadbetterella byssophila (strain DSM 17132 / JCM 16389 / KACC 11308 / NBRC 106382 / 4M15)</name>
    <dbReference type="NCBI Taxonomy" id="649349"/>
    <lineage>
        <taxon>Bacteria</taxon>
        <taxon>Pseudomonadati</taxon>
        <taxon>Bacteroidota</taxon>
        <taxon>Cytophagia</taxon>
        <taxon>Cytophagales</taxon>
        <taxon>Leadbetterellaceae</taxon>
        <taxon>Leadbetterella</taxon>
    </lineage>
</organism>
<dbReference type="AlphaFoldDB" id="E4RU21"/>
<dbReference type="HOGENOM" id="CLU_2369351_0_0_10"/>
<proteinExistence type="predicted"/>
<dbReference type="EMBL" id="CP002305">
    <property type="protein sequence ID" value="ADQ16002.1"/>
    <property type="molecule type" value="Genomic_DNA"/>
</dbReference>
<name>E4RU21_LEAB4</name>
<evidence type="ECO:0000313" key="1">
    <source>
        <dbReference type="EMBL" id="ADQ16002.1"/>
    </source>
</evidence>
<dbReference type="STRING" id="649349.Lbys_0208"/>
<gene>
    <name evidence="1" type="ordered locus">Lbys_0208</name>
</gene>
<keyword evidence="2" id="KW-1185">Reference proteome</keyword>
<accession>E4RU21</accession>
<reference key="1">
    <citation type="submission" date="2010-11" db="EMBL/GenBank/DDBJ databases">
        <title>The complete genome of Leadbetterella byssophila DSM 17132.</title>
        <authorList>
            <consortium name="US DOE Joint Genome Institute (JGI-PGF)"/>
            <person name="Lucas S."/>
            <person name="Copeland A."/>
            <person name="Lapidus A."/>
            <person name="Glavina del Rio T."/>
            <person name="Dalin E."/>
            <person name="Tice H."/>
            <person name="Bruce D."/>
            <person name="Goodwin L."/>
            <person name="Pitluck S."/>
            <person name="Kyrpides N."/>
            <person name="Mavromatis K."/>
            <person name="Ivanova N."/>
            <person name="Teshima H."/>
            <person name="Brettin T."/>
            <person name="Detter J.C."/>
            <person name="Han C."/>
            <person name="Tapia R."/>
            <person name="Land M."/>
            <person name="Hauser L."/>
            <person name="Markowitz V."/>
            <person name="Cheng J.-F."/>
            <person name="Hugenholtz P."/>
            <person name="Woyke T."/>
            <person name="Wu D."/>
            <person name="Tindall B."/>
            <person name="Pomrenke H.G."/>
            <person name="Brambilla E."/>
            <person name="Klenk H.-P."/>
            <person name="Eisen J.A."/>
        </authorList>
    </citation>
    <scope>NUCLEOTIDE SEQUENCE [LARGE SCALE GENOMIC DNA]</scope>
    <source>
        <strain>DSM 17132</strain>
    </source>
</reference>
<protein>
    <submittedName>
        <fullName evidence="1">Uncharacterized protein</fullName>
    </submittedName>
</protein>